<proteinExistence type="predicted"/>
<reference evidence="2" key="1">
    <citation type="submission" date="2023-06" db="EMBL/GenBank/DDBJ databases">
        <authorList>
            <person name="Delattre M."/>
        </authorList>
    </citation>
    <scope>NUCLEOTIDE SEQUENCE</scope>
    <source>
        <strain evidence="2">AF72</strain>
    </source>
</reference>
<evidence type="ECO:0000256" key="1">
    <source>
        <dbReference type="SAM" id="MobiDB-lite"/>
    </source>
</evidence>
<feature type="region of interest" description="Disordered" evidence="1">
    <location>
        <begin position="35"/>
        <end position="190"/>
    </location>
</feature>
<evidence type="ECO:0000313" key="3">
    <source>
        <dbReference type="Proteomes" id="UP001177023"/>
    </source>
</evidence>
<keyword evidence="3" id="KW-1185">Reference proteome</keyword>
<dbReference type="EMBL" id="CATQJA010001677">
    <property type="protein sequence ID" value="CAJ0568171.1"/>
    <property type="molecule type" value="Genomic_DNA"/>
</dbReference>
<feature type="non-terminal residue" evidence="2">
    <location>
        <position position="1"/>
    </location>
</feature>
<organism evidence="2 3">
    <name type="scientific">Mesorhabditis spiculigera</name>
    <dbReference type="NCBI Taxonomy" id="96644"/>
    <lineage>
        <taxon>Eukaryota</taxon>
        <taxon>Metazoa</taxon>
        <taxon>Ecdysozoa</taxon>
        <taxon>Nematoda</taxon>
        <taxon>Chromadorea</taxon>
        <taxon>Rhabditida</taxon>
        <taxon>Rhabditina</taxon>
        <taxon>Rhabditomorpha</taxon>
        <taxon>Rhabditoidea</taxon>
        <taxon>Rhabditidae</taxon>
        <taxon>Mesorhabditinae</taxon>
        <taxon>Mesorhabditis</taxon>
    </lineage>
</organism>
<dbReference type="Proteomes" id="UP001177023">
    <property type="component" value="Unassembled WGS sequence"/>
</dbReference>
<name>A0AA36CGY1_9BILA</name>
<protein>
    <submittedName>
        <fullName evidence="2">Uncharacterized protein</fullName>
    </submittedName>
</protein>
<comment type="caution">
    <text evidence="2">The sequence shown here is derived from an EMBL/GenBank/DDBJ whole genome shotgun (WGS) entry which is preliminary data.</text>
</comment>
<sequence>MGNSKGKLRHDADDGQLFEGSWTIPSAPATRVRVVAENSSEIRPIAPPTEIEEDTRRPTSPPLRSYKMEEHENPFKPQEQLYHEVDPIVEQYLHKPFPPSHPGSANTTPVKQPYSSPPEVVKPRLQETAAPAPPPERESPAYYQNGLSINDIGFEQEKKQRESQPLVDQGRPDHYSHKNPNGNEELPPANTVEMVHIKKKKCGCCSLQ</sequence>
<feature type="compositionally biased region" description="Polar residues" evidence="1">
    <location>
        <begin position="103"/>
        <end position="114"/>
    </location>
</feature>
<gene>
    <name evidence="2" type="ORF">MSPICULIGERA_LOCUS6697</name>
</gene>
<feature type="region of interest" description="Disordered" evidence="1">
    <location>
        <begin position="1"/>
        <end position="22"/>
    </location>
</feature>
<accession>A0AA36CGY1</accession>
<dbReference type="AlphaFoldDB" id="A0AA36CGY1"/>
<evidence type="ECO:0000313" key="2">
    <source>
        <dbReference type="EMBL" id="CAJ0568171.1"/>
    </source>
</evidence>